<accession>A0ABN2W787</accession>
<gene>
    <name evidence="2" type="ORF">GCM10009801_46560</name>
</gene>
<evidence type="ECO:0000313" key="2">
    <source>
        <dbReference type="EMBL" id="GAA2085054.1"/>
    </source>
</evidence>
<protein>
    <submittedName>
        <fullName evidence="2">Uncharacterized protein</fullName>
    </submittedName>
</protein>
<proteinExistence type="predicted"/>
<keyword evidence="3" id="KW-1185">Reference proteome</keyword>
<feature type="compositionally biased region" description="Low complexity" evidence="1">
    <location>
        <begin position="21"/>
        <end position="38"/>
    </location>
</feature>
<sequence length="78" mass="8194">MITPGTPGGKGTSIADADEGTAIIPTAAADAHTATPPSRRARVRPAPLTMIVSPQIQTQAPADLTPPRITRGRHDRYR</sequence>
<comment type="caution">
    <text evidence="2">The sequence shown here is derived from an EMBL/GenBank/DDBJ whole genome shotgun (WGS) entry which is preliminary data.</text>
</comment>
<dbReference type="Proteomes" id="UP001500016">
    <property type="component" value="Unassembled WGS sequence"/>
</dbReference>
<organism evidence="2 3">
    <name type="scientific">Streptomyces albiaxialis</name>
    <dbReference type="NCBI Taxonomy" id="329523"/>
    <lineage>
        <taxon>Bacteria</taxon>
        <taxon>Bacillati</taxon>
        <taxon>Actinomycetota</taxon>
        <taxon>Actinomycetes</taxon>
        <taxon>Kitasatosporales</taxon>
        <taxon>Streptomycetaceae</taxon>
        <taxon>Streptomyces</taxon>
    </lineage>
</organism>
<feature type="region of interest" description="Disordered" evidence="1">
    <location>
        <begin position="1"/>
        <end position="78"/>
    </location>
</feature>
<dbReference type="EMBL" id="BAAAPE010000012">
    <property type="protein sequence ID" value="GAA2085054.1"/>
    <property type="molecule type" value="Genomic_DNA"/>
</dbReference>
<feature type="compositionally biased region" description="Gly residues" evidence="1">
    <location>
        <begin position="1"/>
        <end position="11"/>
    </location>
</feature>
<evidence type="ECO:0000256" key="1">
    <source>
        <dbReference type="SAM" id="MobiDB-lite"/>
    </source>
</evidence>
<reference evidence="2 3" key="1">
    <citation type="journal article" date="2019" name="Int. J. Syst. Evol. Microbiol.">
        <title>The Global Catalogue of Microorganisms (GCM) 10K type strain sequencing project: providing services to taxonomists for standard genome sequencing and annotation.</title>
        <authorList>
            <consortium name="The Broad Institute Genomics Platform"/>
            <consortium name="The Broad Institute Genome Sequencing Center for Infectious Disease"/>
            <person name="Wu L."/>
            <person name="Ma J."/>
        </authorList>
    </citation>
    <scope>NUCLEOTIDE SEQUENCE [LARGE SCALE GENOMIC DNA]</scope>
    <source>
        <strain evidence="2 3">JCM 15478</strain>
    </source>
</reference>
<evidence type="ECO:0000313" key="3">
    <source>
        <dbReference type="Proteomes" id="UP001500016"/>
    </source>
</evidence>
<name>A0ABN2W787_9ACTN</name>